<proteinExistence type="predicted"/>
<accession>A0A5C5UGZ0</accession>
<comment type="caution">
    <text evidence="2">The sequence shown here is derived from an EMBL/GenBank/DDBJ whole genome shotgun (WGS) entry which is preliminary data.</text>
</comment>
<sequence length="350" mass="38688">MQAQWEIMGRSKQFITLIAFAAAVILVLGTTVFLTTKDNSNPKHIAVPTSETTPEATANSTARHAEPPAPMRGVTLDSIEHLDTAVQLLESSPEQLTVRLVMDPGESLATYDRAIDALDPHVYVMAQILDSEEMSKFSEQDIRKRTQEAIDTIGDKVDVWEVGNELNGAWVGSSPAEINSKAVAAYEVIKQAGGNTAITLNYWSSHDCYSHDWEATLPYAQRMPESLRNADYVFLSIYETACNPPQRPSVADIAKTLNSLGEIFPNARLGIGETGVQNTSDGMPSDGTLAQKEELANYYYGMQSELESEVGERYVGGYFWWYFHNDAVQPAAEQKTESLWPTIQRLTANL</sequence>
<protein>
    <submittedName>
        <fullName evidence="2">Tat pathway signal sequence</fullName>
    </submittedName>
</protein>
<dbReference type="RefSeq" id="WP_186750256.1">
    <property type="nucleotide sequence ID" value="NZ_VOHM01000014.1"/>
</dbReference>
<evidence type="ECO:0000256" key="1">
    <source>
        <dbReference type="SAM" id="MobiDB-lite"/>
    </source>
</evidence>
<name>A0A5C5UGZ0_9CORY</name>
<dbReference type="InterPro" id="IPR017853">
    <property type="entry name" value="GH"/>
</dbReference>
<organism evidence="2 3">
    <name type="scientific">Corynebacterium canis</name>
    <dbReference type="NCBI Taxonomy" id="679663"/>
    <lineage>
        <taxon>Bacteria</taxon>
        <taxon>Bacillati</taxon>
        <taxon>Actinomycetota</taxon>
        <taxon>Actinomycetes</taxon>
        <taxon>Mycobacteriales</taxon>
        <taxon>Corynebacteriaceae</taxon>
        <taxon>Corynebacterium</taxon>
    </lineage>
</organism>
<gene>
    <name evidence="2" type="ORF">FRX94_07315</name>
</gene>
<dbReference type="AlphaFoldDB" id="A0A5C5UGZ0"/>
<dbReference type="Proteomes" id="UP000320791">
    <property type="component" value="Unassembled WGS sequence"/>
</dbReference>
<feature type="region of interest" description="Disordered" evidence="1">
    <location>
        <begin position="39"/>
        <end position="71"/>
    </location>
</feature>
<keyword evidence="3" id="KW-1185">Reference proteome</keyword>
<evidence type="ECO:0000313" key="2">
    <source>
        <dbReference type="EMBL" id="TWT24943.1"/>
    </source>
</evidence>
<dbReference type="Gene3D" id="3.20.20.80">
    <property type="entry name" value="Glycosidases"/>
    <property type="match status" value="1"/>
</dbReference>
<dbReference type="EMBL" id="VOHM01000014">
    <property type="protein sequence ID" value="TWT24943.1"/>
    <property type="molecule type" value="Genomic_DNA"/>
</dbReference>
<reference evidence="2 3" key="1">
    <citation type="submission" date="2019-08" db="EMBL/GenBank/DDBJ databases">
        <authorList>
            <person name="Lei W."/>
        </authorList>
    </citation>
    <scope>NUCLEOTIDE SEQUENCE [LARGE SCALE GENOMIC DNA]</scope>
    <source>
        <strain evidence="2 3">CCUG 58627</strain>
    </source>
</reference>
<dbReference type="SUPFAM" id="SSF51445">
    <property type="entry name" value="(Trans)glycosidases"/>
    <property type="match status" value="1"/>
</dbReference>
<feature type="compositionally biased region" description="Polar residues" evidence="1">
    <location>
        <begin position="49"/>
        <end position="62"/>
    </location>
</feature>
<evidence type="ECO:0000313" key="3">
    <source>
        <dbReference type="Proteomes" id="UP000320791"/>
    </source>
</evidence>